<name>A0ABZ2C675_9PROT</name>
<keyword evidence="1" id="KW-0812">Transmembrane</keyword>
<keyword evidence="1" id="KW-0472">Membrane</keyword>
<proteinExistence type="predicted"/>
<evidence type="ECO:0000313" key="2">
    <source>
        <dbReference type="EMBL" id="WVX67808.1"/>
    </source>
</evidence>
<evidence type="ECO:0000313" key="3">
    <source>
        <dbReference type="Proteomes" id="UP001330434"/>
    </source>
</evidence>
<dbReference type="EMBL" id="CP133272">
    <property type="protein sequence ID" value="WVX67808.1"/>
    <property type="molecule type" value="Genomic_DNA"/>
</dbReference>
<keyword evidence="3" id="KW-1185">Reference proteome</keyword>
<keyword evidence="1" id="KW-1133">Transmembrane helix</keyword>
<protein>
    <submittedName>
        <fullName evidence="2">Uncharacterized protein</fullName>
    </submittedName>
</protein>
<sequence>MHLLISYLLLITLISSCLLFYCRSNKKCVFRFNIPLFMKTYPSIDRGFSNVKNLCSLSLTVAARNGGDDLFPQVFRICFCHTLLIPKLFLKIYLFIGEGLYLFLTALKSPPQKKPTKLRWASLRVAEAGRNQFKFDSFSSRRRRFTLSSKDEANSATAAIIHLG</sequence>
<keyword evidence="2" id="KW-0614">Plasmid</keyword>
<gene>
    <name evidence="2" type="ORF">Bealeia1_02027</name>
</gene>
<feature type="transmembrane region" description="Helical" evidence="1">
    <location>
        <begin position="88"/>
        <end position="107"/>
    </location>
</feature>
<organism evidence="2 3">
    <name type="scientific">Candidatus Bealeia paramacronuclearis</name>
    <dbReference type="NCBI Taxonomy" id="1921001"/>
    <lineage>
        <taxon>Bacteria</taxon>
        <taxon>Pseudomonadati</taxon>
        <taxon>Pseudomonadota</taxon>
        <taxon>Alphaproteobacteria</taxon>
        <taxon>Holosporales</taxon>
        <taxon>Holosporaceae</taxon>
        <taxon>Candidatus Bealeia</taxon>
    </lineage>
</organism>
<reference evidence="2 3" key="1">
    <citation type="journal article" date="2024" name="Environ. Microbiol.">
        <title>Novel evolutionary insights on the interactions of the Holosporales (Alphaproteobacteria) with eukaryotic hosts from comparative genomics.</title>
        <authorList>
            <person name="Giovannini M."/>
            <person name="Petroni G."/>
            <person name="Castelli M."/>
        </authorList>
    </citation>
    <scope>NUCLEOTIDE SEQUENCE [LARGE SCALE GENOMIC DNA]</scope>
    <source>
        <strain evidence="2 3">US_Bl 15I1</strain>
    </source>
</reference>
<accession>A0ABZ2C675</accession>
<dbReference type="Proteomes" id="UP001330434">
    <property type="component" value="Plasmid pBealeia2"/>
</dbReference>
<evidence type="ECO:0000256" key="1">
    <source>
        <dbReference type="SAM" id="Phobius"/>
    </source>
</evidence>
<geneLocation type="plasmid" evidence="2 3">
    <name>pBealeia2</name>
</geneLocation>